<gene>
    <name evidence="2" type="ORF">HANVADRAFT_3166</name>
</gene>
<evidence type="ECO:0000313" key="3">
    <source>
        <dbReference type="Proteomes" id="UP000092321"/>
    </source>
</evidence>
<protein>
    <submittedName>
        <fullName evidence="2">Uncharacterized protein</fullName>
    </submittedName>
</protein>
<feature type="region of interest" description="Disordered" evidence="1">
    <location>
        <begin position="57"/>
        <end position="92"/>
    </location>
</feature>
<evidence type="ECO:0000256" key="1">
    <source>
        <dbReference type="SAM" id="MobiDB-lite"/>
    </source>
</evidence>
<keyword evidence="3" id="KW-1185">Reference proteome</keyword>
<dbReference type="AlphaFoldDB" id="A0A1B7TBC8"/>
<feature type="compositionally biased region" description="Acidic residues" evidence="1">
    <location>
        <begin position="60"/>
        <end position="92"/>
    </location>
</feature>
<evidence type="ECO:0000313" key="2">
    <source>
        <dbReference type="EMBL" id="OBA26041.1"/>
    </source>
</evidence>
<accession>A0A1B7TBC8</accession>
<dbReference type="Proteomes" id="UP000092321">
    <property type="component" value="Unassembled WGS sequence"/>
</dbReference>
<name>A0A1B7TBC8_9ASCO</name>
<reference evidence="3" key="1">
    <citation type="journal article" date="2016" name="Proc. Natl. Acad. Sci. U.S.A.">
        <title>Comparative genomics of biotechnologically important yeasts.</title>
        <authorList>
            <person name="Riley R."/>
            <person name="Haridas S."/>
            <person name="Wolfe K.H."/>
            <person name="Lopes M.R."/>
            <person name="Hittinger C.T."/>
            <person name="Goeker M."/>
            <person name="Salamov A.A."/>
            <person name="Wisecaver J.H."/>
            <person name="Long T.M."/>
            <person name="Calvey C.H."/>
            <person name="Aerts A.L."/>
            <person name="Barry K.W."/>
            <person name="Choi C."/>
            <person name="Clum A."/>
            <person name="Coughlan A.Y."/>
            <person name="Deshpande S."/>
            <person name="Douglass A.P."/>
            <person name="Hanson S.J."/>
            <person name="Klenk H.-P."/>
            <person name="LaButti K.M."/>
            <person name="Lapidus A."/>
            <person name="Lindquist E.A."/>
            <person name="Lipzen A.M."/>
            <person name="Meier-Kolthoff J.P."/>
            <person name="Ohm R.A."/>
            <person name="Otillar R.P."/>
            <person name="Pangilinan J.L."/>
            <person name="Peng Y."/>
            <person name="Rokas A."/>
            <person name="Rosa C.A."/>
            <person name="Scheuner C."/>
            <person name="Sibirny A.A."/>
            <person name="Slot J.C."/>
            <person name="Stielow J.B."/>
            <person name="Sun H."/>
            <person name="Kurtzman C.P."/>
            <person name="Blackwell M."/>
            <person name="Grigoriev I.V."/>
            <person name="Jeffries T.W."/>
        </authorList>
    </citation>
    <scope>NUCLEOTIDE SEQUENCE [LARGE SCALE GENOMIC DNA]</scope>
    <source>
        <strain evidence="3">NRRL Y-1626</strain>
    </source>
</reference>
<organism evidence="2 3">
    <name type="scientific">Hanseniaspora valbyensis NRRL Y-1626</name>
    <dbReference type="NCBI Taxonomy" id="766949"/>
    <lineage>
        <taxon>Eukaryota</taxon>
        <taxon>Fungi</taxon>
        <taxon>Dikarya</taxon>
        <taxon>Ascomycota</taxon>
        <taxon>Saccharomycotina</taxon>
        <taxon>Saccharomycetes</taxon>
        <taxon>Saccharomycodales</taxon>
        <taxon>Saccharomycodaceae</taxon>
        <taxon>Hanseniaspora</taxon>
    </lineage>
</organism>
<comment type="caution">
    <text evidence="2">The sequence shown here is derived from an EMBL/GenBank/DDBJ whole genome shotgun (WGS) entry which is preliminary data.</text>
</comment>
<sequence>MNNKFKYASELRKLQKFLIRLGKETTQLSKENTFSYMVLKSIDIANLEEEEVEFQNGFTLEDDDEEENEEVDALMDEDESDEPESDDDEILL</sequence>
<proteinExistence type="predicted"/>
<dbReference type="EMBL" id="LXPE01000026">
    <property type="protein sequence ID" value="OBA26041.1"/>
    <property type="molecule type" value="Genomic_DNA"/>
</dbReference>